<dbReference type="Proteomes" id="UP000078492">
    <property type="component" value="Unassembled WGS sequence"/>
</dbReference>
<evidence type="ECO:0000259" key="2">
    <source>
        <dbReference type="Pfam" id="PF21788"/>
    </source>
</evidence>
<dbReference type="InterPro" id="IPR021896">
    <property type="entry name" value="THAP9-like_HTH"/>
</dbReference>
<organism evidence="4 5">
    <name type="scientific">Trachymyrmex cornetzi</name>
    <dbReference type="NCBI Taxonomy" id="471704"/>
    <lineage>
        <taxon>Eukaryota</taxon>
        <taxon>Metazoa</taxon>
        <taxon>Ecdysozoa</taxon>
        <taxon>Arthropoda</taxon>
        <taxon>Hexapoda</taxon>
        <taxon>Insecta</taxon>
        <taxon>Pterygota</taxon>
        <taxon>Neoptera</taxon>
        <taxon>Endopterygota</taxon>
        <taxon>Hymenoptera</taxon>
        <taxon>Apocrita</taxon>
        <taxon>Aculeata</taxon>
        <taxon>Formicoidea</taxon>
        <taxon>Formicidae</taxon>
        <taxon>Myrmicinae</taxon>
        <taxon>Trachymyrmex</taxon>
    </lineage>
</organism>
<dbReference type="Pfam" id="PF21789">
    <property type="entry name" value="TNP-like_RNaseH_C"/>
    <property type="match status" value="1"/>
</dbReference>
<protein>
    <submittedName>
        <fullName evidence="4">THAP domain-containing protein 9</fullName>
    </submittedName>
</protein>
<reference evidence="4 5" key="1">
    <citation type="submission" date="2015-09" db="EMBL/GenBank/DDBJ databases">
        <title>Trachymyrmex cornetzi WGS genome.</title>
        <authorList>
            <person name="Nygaard S."/>
            <person name="Hu H."/>
            <person name="Boomsma J."/>
            <person name="Zhang G."/>
        </authorList>
    </citation>
    <scope>NUCLEOTIDE SEQUENCE [LARGE SCALE GENOMIC DNA]</scope>
    <source>
        <strain evidence="4">Tcor2-1</strain>
        <tissue evidence="4">Whole body</tissue>
    </source>
</reference>
<dbReference type="STRING" id="471704.A0A151J0Q4"/>
<feature type="domain" description="Transposable element P transposase-like RNase H C-terminal" evidence="3">
    <location>
        <begin position="284"/>
        <end position="317"/>
    </location>
</feature>
<evidence type="ECO:0000259" key="3">
    <source>
        <dbReference type="Pfam" id="PF21789"/>
    </source>
</evidence>
<sequence>FSNSLRGFAATLHFHSPAAYLFVRKEFLKCLPHQNTLRKWMQNINSNSGISTQTLKIISDVILNAQEKENKIVFNLTIDEMSIKKNNSKVIKSHFMKKNVDVVNITFDGASLNIYMCEKLGARLKPIDIEDIVPYFAHSNNEHKRISIIYDACHMIKLVRNAIAKYNLNDKDGRTISWKYIKQLVFLQDAEKLYPAVKIGHRHINFNNEKMKVSLAVQVLSTSVCDTLQFLEHDLILPQFAAASGTATFCKMLNDIFDLLILNSFSAVAEKLFNESTIEFLLTYKLSQDHIETWFALIRRMNGYNNNPSTKQFQSSF</sequence>
<dbReference type="Pfam" id="PF12017">
    <property type="entry name" value="Tnp_P_element"/>
    <property type="match status" value="1"/>
</dbReference>
<keyword evidence="5" id="KW-1185">Reference proteome</keyword>
<dbReference type="PANTHER" id="PTHR47577:SF2">
    <property type="entry name" value="THAP DOMAIN CONTAINING 9"/>
    <property type="match status" value="1"/>
</dbReference>
<feature type="domain" description="THAP9-like helix-turn-helix" evidence="1">
    <location>
        <begin position="1"/>
        <end position="40"/>
    </location>
</feature>
<dbReference type="InterPro" id="IPR048366">
    <property type="entry name" value="TNP-like_GBD"/>
</dbReference>
<feature type="domain" description="Transposable element P transposase-like GTP-binding insertion" evidence="2">
    <location>
        <begin position="153"/>
        <end position="270"/>
    </location>
</feature>
<evidence type="ECO:0000259" key="1">
    <source>
        <dbReference type="Pfam" id="PF12017"/>
    </source>
</evidence>
<dbReference type="Pfam" id="PF21788">
    <property type="entry name" value="TNP-like_GBD"/>
    <property type="match status" value="1"/>
</dbReference>
<dbReference type="InterPro" id="IPR048367">
    <property type="entry name" value="TNP-like_RNaseH_C"/>
</dbReference>
<gene>
    <name evidence="4" type="ORF">ALC57_12867</name>
</gene>
<dbReference type="PANTHER" id="PTHR47577">
    <property type="entry name" value="THAP DOMAIN-CONTAINING PROTEIN 6"/>
    <property type="match status" value="1"/>
</dbReference>
<name>A0A151J0Q4_9HYME</name>
<evidence type="ECO:0000313" key="5">
    <source>
        <dbReference type="Proteomes" id="UP000078492"/>
    </source>
</evidence>
<proteinExistence type="predicted"/>
<accession>A0A151J0Q4</accession>
<dbReference type="EMBL" id="KQ980638">
    <property type="protein sequence ID" value="KYN14927.1"/>
    <property type="molecule type" value="Genomic_DNA"/>
</dbReference>
<dbReference type="AlphaFoldDB" id="A0A151J0Q4"/>
<feature type="non-terminal residue" evidence="4">
    <location>
        <position position="1"/>
    </location>
</feature>
<evidence type="ECO:0000313" key="4">
    <source>
        <dbReference type="EMBL" id="KYN14927.1"/>
    </source>
</evidence>